<dbReference type="CDD" id="cd02856">
    <property type="entry name" value="E_set_GDE_Isoamylase_N"/>
    <property type="match status" value="1"/>
</dbReference>
<dbReference type="GO" id="GO:0005980">
    <property type="term" value="P:glycogen catabolic process"/>
    <property type="evidence" value="ECO:0007669"/>
    <property type="project" value="InterPro"/>
</dbReference>
<evidence type="ECO:0000256" key="1">
    <source>
        <dbReference type="ARBA" id="ARBA00008061"/>
    </source>
</evidence>
<dbReference type="Proteomes" id="UP000321419">
    <property type="component" value="Unassembled WGS sequence"/>
</dbReference>
<dbReference type="InterPro" id="IPR013783">
    <property type="entry name" value="Ig-like_fold"/>
</dbReference>
<dbReference type="SMART" id="SM00642">
    <property type="entry name" value="Aamy"/>
    <property type="match status" value="1"/>
</dbReference>
<dbReference type="NCBIfam" id="TIGR02100">
    <property type="entry name" value="glgX_debranch"/>
    <property type="match status" value="1"/>
</dbReference>
<protein>
    <submittedName>
        <fullName evidence="5">Glycogen operon protein GlgX homolog</fullName>
    </submittedName>
</protein>
<feature type="domain" description="Glycosyl hydrolase family 13 catalytic" evidence="4">
    <location>
        <begin position="185"/>
        <end position="566"/>
    </location>
</feature>
<dbReference type="InterPro" id="IPR011837">
    <property type="entry name" value="Glycogen_debranch_GlgX"/>
</dbReference>
<dbReference type="Gene3D" id="3.20.20.80">
    <property type="entry name" value="Glycosidases"/>
    <property type="match status" value="1"/>
</dbReference>
<evidence type="ECO:0000256" key="2">
    <source>
        <dbReference type="ARBA" id="ARBA00022801"/>
    </source>
</evidence>
<dbReference type="InterPro" id="IPR006047">
    <property type="entry name" value="GH13_cat_dom"/>
</dbReference>
<evidence type="ECO:0000256" key="3">
    <source>
        <dbReference type="ARBA" id="ARBA00023295"/>
    </source>
</evidence>
<dbReference type="Gene3D" id="2.60.40.10">
    <property type="entry name" value="Immunoglobulins"/>
    <property type="match status" value="1"/>
</dbReference>
<dbReference type="PANTHER" id="PTHR43002">
    <property type="entry name" value="GLYCOGEN DEBRANCHING ENZYME"/>
    <property type="match status" value="1"/>
</dbReference>
<dbReference type="SUPFAM" id="SSF81296">
    <property type="entry name" value="E set domains"/>
    <property type="match status" value="1"/>
</dbReference>
<dbReference type="SUPFAM" id="SSF51011">
    <property type="entry name" value="Glycosyl hydrolase domain"/>
    <property type="match status" value="1"/>
</dbReference>
<dbReference type="InterPro" id="IPR044505">
    <property type="entry name" value="GlgX_Isoamylase_N_E_set"/>
</dbReference>
<dbReference type="Pfam" id="PF02922">
    <property type="entry name" value="CBM_48"/>
    <property type="match status" value="1"/>
</dbReference>
<dbReference type="Pfam" id="PF00128">
    <property type="entry name" value="Alpha-amylase"/>
    <property type="match status" value="1"/>
</dbReference>
<keyword evidence="2" id="KW-0378">Hydrolase</keyword>
<reference evidence="5 6" key="1">
    <citation type="submission" date="2019-07" db="EMBL/GenBank/DDBJ databases">
        <title>Whole genome shotgun sequence of Pseudoalteromonas espejiana NBRC 102222.</title>
        <authorList>
            <person name="Hosoyama A."/>
            <person name="Uohara A."/>
            <person name="Ohji S."/>
            <person name="Ichikawa N."/>
        </authorList>
    </citation>
    <scope>NUCLEOTIDE SEQUENCE [LARGE SCALE GENOMIC DNA]</scope>
    <source>
        <strain evidence="5 6">NBRC 102222</strain>
    </source>
</reference>
<dbReference type="Gene3D" id="2.60.40.1180">
    <property type="entry name" value="Golgi alpha-mannosidase II"/>
    <property type="match status" value="1"/>
</dbReference>
<dbReference type="InterPro" id="IPR013780">
    <property type="entry name" value="Glyco_hydro_b"/>
</dbReference>
<dbReference type="InterPro" id="IPR004193">
    <property type="entry name" value="Glyco_hydro_13_N"/>
</dbReference>
<accession>A0A510XRI9</accession>
<sequence length="687" mass="77446">MSNRFEVSHGQPKPLGANLADNGVNFSLYAPHASQAYVCLFDKSGHSEILKVTMHINEGGIWSAHVAPLNEGALYGFRVEGEYSPEKGLLFNENKLLIDPYAKDLFGEFTWSERHYGQMPIGTKSTVNNAIDIPKSRVINSKPYTDKKPNHSWCNTVIYECHVKGATCRHPNIPKNLQGKFLGLSHPSFIEHLHNLGVTAIELLPVHAFISEQFLTAKGLQNYWGYNTLNFFTPHKDYLIDDDINEFKQMVSELHAANIEVILDVVYNHTAEAGTDGPILSLRGLDNLAYYRTVPDKPNVYINDTGCGNTVNIDHPKTLKLVLDSLRYWVEVMGVDGFRFDLATILGRTQHGFNTAHAFFQAIEQDPVLSEVKLISEPWDIGPGGYQLGAFAAPWREWNDQYRDVIRRFWQSEEGVIANVAKRIHGSFDIFEHSQRGPLNSINFITSHDGFTLADLVSYEHKHNEENGEQNRDGHSANHSINCGVEGFTNDSKVIALRLQQQKNFLLTLILSKGVPMIASGSEMGHSQGGNNNAYCQNNRTSWLAWKDSQLNHSLTRFIDDALKIRRGHSAFKHSVFSEDIDERFTVKWFTEQGIKMSNDHWHEPHRQFLMYSLLDKQNKYALLIILNASKKTVFCKLPPSPIAAQWEMVLSSVHNASVSSKGDAIVEISAQSSWVFSANLEDEGHV</sequence>
<dbReference type="CDD" id="cd11326">
    <property type="entry name" value="AmyAc_Glg_debranch"/>
    <property type="match status" value="1"/>
</dbReference>
<evidence type="ECO:0000313" key="6">
    <source>
        <dbReference type="Proteomes" id="UP000321419"/>
    </source>
</evidence>
<comment type="caution">
    <text evidence="5">The sequence shown here is derived from an EMBL/GenBank/DDBJ whole genome shotgun (WGS) entry which is preliminary data.</text>
</comment>
<dbReference type="RefSeq" id="WP_089349700.1">
    <property type="nucleotide sequence ID" value="NZ_BJUM01000004.1"/>
</dbReference>
<evidence type="ECO:0000259" key="4">
    <source>
        <dbReference type="SMART" id="SM00642"/>
    </source>
</evidence>
<dbReference type="EMBL" id="BJUM01000004">
    <property type="protein sequence ID" value="GEK53646.1"/>
    <property type="molecule type" value="Genomic_DNA"/>
</dbReference>
<keyword evidence="6" id="KW-1185">Reference proteome</keyword>
<dbReference type="GO" id="GO:0004135">
    <property type="term" value="F:amylo-alpha-1,6-glucosidase activity"/>
    <property type="evidence" value="ECO:0007669"/>
    <property type="project" value="InterPro"/>
</dbReference>
<comment type="similarity">
    <text evidence="1">Belongs to the glycosyl hydrolase 13 family.</text>
</comment>
<dbReference type="InterPro" id="IPR014756">
    <property type="entry name" value="Ig_E-set"/>
</dbReference>
<gene>
    <name evidence="5" type="ORF">PES01_04910</name>
</gene>
<organism evidence="5 6">
    <name type="scientific">Pseudoalteromonas espejiana</name>
    <dbReference type="NCBI Taxonomy" id="28107"/>
    <lineage>
        <taxon>Bacteria</taxon>
        <taxon>Pseudomonadati</taxon>
        <taxon>Pseudomonadota</taxon>
        <taxon>Gammaproteobacteria</taxon>
        <taxon>Alteromonadales</taxon>
        <taxon>Pseudoalteromonadaceae</taxon>
        <taxon>Pseudoalteromonas</taxon>
    </lineage>
</organism>
<name>A0A510XRI9_9GAMM</name>
<dbReference type="OrthoDB" id="3236218at2"/>
<evidence type="ECO:0000313" key="5">
    <source>
        <dbReference type="EMBL" id="GEK53646.1"/>
    </source>
</evidence>
<dbReference type="AlphaFoldDB" id="A0A510XRI9"/>
<proteinExistence type="inferred from homology"/>
<keyword evidence="3" id="KW-0326">Glycosidase</keyword>
<dbReference type="SUPFAM" id="SSF51445">
    <property type="entry name" value="(Trans)glycosidases"/>
    <property type="match status" value="1"/>
</dbReference>
<dbReference type="InterPro" id="IPR017853">
    <property type="entry name" value="GH"/>
</dbReference>